<comment type="caution">
    <text evidence="1">The sequence shown here is derived from an EMBL/GenBank/DDBJ whole genome shotgun (WGS) entry which is preliminary data.</text>
</comment>
<protein>
    <submittedName>
        <fullName evidence="1">Uncharacterized protein</fullName>
    </submittedName>
</protein>
<gene>
    <name evidence="1" type="ORF">Ocin01_19797</name>
</gene>
<sequence length="309" mass="35234">MENLDQNSDSTSELSGRTEVCLKEKKTCYQPYCFSCQEICTIRCLVKQNDLFKDLSTLLQKSMKYFCRTAHTFFLRLEDFKVKSYDDFKALLSKAVPKTITTNQAAIRAMLVKLIREIPSPLVSLRPLFDLFDELVKPTHKQIGIEDKVLIGNHPGCAMVDMQQPIDKMVELINKDHSLLDYIIFQGYALFTSVSKYVADFQSKKPFVALNSGLDILIGTTCGLHKYAMTGQKSNCDQVGGFPTLGMPLPKWLWKPKTHKACQQVKNIVLWGPKGSLPTDMEMKDDTDEKKTVRRKRLTLKVDPKNIKH</sequence>
<name>A0A1D2M1N9_ORCCI</name>
<evidence type="ECO:0000313" key="2">
    <source>
        <dbReference type="Proteomes" id="UP000094527"/>
    </source>
</evidence>
<dbReference type="OMA" id="SIANPAC"/>
<dbReference type="EMBL" id="LJIJ01006881">
    <property type="protein sequence ID" value="ODM86885.1"/>
    <property type="molecule type" value="Genomic_DNA"/>
</dbReference>
<dbReference type="Proteomes" id="UP000094527">
    <property type="component" value="Unassembled WGS sequence"/>
</dbReference>
<dbReference type="AlphaFoldDB" id="A0A1D2M1N9"/>
<organism evidence="1 2">
    <name type="scientific">Orchesella cincta</name>
    <name type="common">Springtail</name>
    <name type="synonym">Podura cincta</name>
    <dbReference type="NCBI Taxonomy" id="48709"/>
    <lineage>
        <taxon>Eukaryota</taxon>
        <taxon>Metazoa</taxon>
        <taxon>Ecdysozoa</taxon>
        <taxon>Arthropoda</taxon>
        <taxon>Hexapoda</taxon>
        <taxon>Collembola</taxon>
        <taxon>Entomobryomorpha</taxon>
        <taxon>Entomobryoidea</taxon>
        <taxon>Orchesellidae</taxon>
        <taxon>Orchesellinae</taxon>
        <taxon>Orchesella</taxon>
    </lineage>
</organism>
<proteinExistence type="predicted"/>
<reference evidence="1 2" key="1">
    <citation type="journal article" date="2016" name="Genome Biol. Evol.">
        <title>Gene Family Evolution Reflects Adaptation to Soil Environmental Stressors in the Genome of the Collembolan Orchesella cincta.</title>
        <authorList>
            <person name="Faddeeva-Vakhrusheva A."/>
            <person name="Derks M.F."/>
            <person name="Anvar S.Y."/>
            <person name="Agamennone V."/>
            <person name="Suring W."/>
            <person name="Smit S."/>
            <person name="van Straalen N.M."/>
            <person name="Roelofs D."/>
        </authorList>
    </citation>
    <scope>NUCLEOTIDE SEQUENCE [LARGE SCALE GENOMIC DNA]</scope>
    <source>
        <tissue evidence="1">Mixed pool</tissue>
    </source>
</reference>
<accession>A0A1D2M1N9</accession>
<evidence type="ECO:0000313" key="1">
    <source>
        <dbReference type="EMBL" id="ODM86885.1"/>
    </source>
</evidence>
<keyword evidence="2" id="KW-1185">Reference proteome</keyword>